<keyword evidence="7 11" id="KW-0408">Iron</keyword>
<evidence type="ECO:0000256" key="8">
    <source>
        <dbReference type="PIRNR" id="PIRNR000485"/>
    </source>
</evidence>
<keyword evidence="7 11" id="KW-0411">Iron-sulfur</keyword>
<dbReference type="InterPro" id="IPR000836">
    <property type="entry name" value="PRTase_dom"/>
</dbReference>
<gene>
    <name evidence="7" type="primary">purF</name>
    <name evidence="14" type="ORF">SAMN02745716_0557</name>
</gene>
<dbReference type="CDD" id="cd00715">
    <property type="entry name" value="GPATase_N"/>
    <property type="match status" value="1"/>
</dbReference>
<dbReference type="NCBIfam" id="TIGR01134">
    <property type="entry name" value="purF"/>
    <property type="match status" value="1"/>
</dbReference>
<dbReference type="PIRSF" id="PIRSF000485">
    <property type="entry name" value="Amd_phspho_trans"/>
    <property type="match status" value="1"/>
</dbReference>
<comment type="function">
    <text evidence="7">Catalyzes the formation of phosphoribosylamine from phosphoribosylpyrophosphate (PRPP) and glutamine.</text>
</comment>
<dbReference type="HAMAP" id="MF_01931">
    <property type="entry name" value="PurF"/>
    <property type="match status" value="1"/>
</dbReference>
<feature type="binding site" evidence="7 11">
    <location>
        <position position="419"/>
    </location>
    <ligand>
        <name>[4Fe-4S] cluster</name>
        <dbReference type="ChEBI" id="CHEBI:49883"/>
    </ligand>
</feature>
<evidence type="ECO:0000256" key="12">
    <source>
        <dbReference type="SAM" id="MobiDB-lite"/>
    </source>
</evidence>
<dbReference type="EC" id="2.4.2.14" evidence="7"/>
<dbReference type="InterPro" id="IPR035584">
    <property type="entry name" value="PurF_N"/>
</dbReference>
<dbReference type="Gene3D" id="3.60.20.10">
    <property type="entry name" value="Glutamine Phosphoribosylpyrophosphate, subunit 1, domain 1"/>
    <property type="match status" value="1"/>
</dbReference>
<dbReference type="Proteomes" id="UP000222056">
    <property type="component" value="Unassembled WGS sequence"/>
</dbReference>
<feature type="binding site" evidence="7 11">
    <location>
        <position position="273"/>
    </location>
    <ligand>
        <name>[4Fe-4S] cluster</name>
        <dbReference type="ChEBI" id="CHEBI:49883"/>
    </ligand>
</feature>
<comment type="catalytic activity">
    <reaction evidence="7 8">
        <text>5-phospho-beta-D-ribosylamine + L-glutamate + diphosphate = 5-phospho-alpha-D-ribose 1-diphosphate + L-glutamine + H2O</text>
        <dbReference type="Rhea" id="RHEA:14905"/>
        <dbReference type="ChEBI" id="CHEBI:15377"/>
        <dbReference type="ChEBI" id="CHEBI:29985"/>
        <dbReference type="ChEBI" id="CHEBI:33019"/>
        <dbReference type="ChEBI" id="CHEBI:58017"/>
        <dbReference type="ChEBI" id="CHEBI:58359"/>
        <dbReference type="ChEBI" id="CHEBI:58681"/>
        <dbReference type="EC" id="2.4.2.14"/>
    </reaction>
</comment>
<dbReference type="GO" id="GO:0051539">
    <property type="term" value="F:4 iron, 4 sulfur cluster binding"/>
    <property type="evidence" value="ECO:0007669"/>
    <property type="project" value="UniProtKB-KW"/>
</dbReference>
<dbReference type="SUPFAM" id="SSF53271">
    <property type="entry name" value="PRTase-like"/>
    <property type="match status" value="1"/>
</dbReference>
<reference evidence="15" key="1">
    <citation type="submission" date="2016-10" db="EMBL/GenBank/DDBJ databases">
        <authorList>
            <person name="Varghese N."/>
            <person name="Submissions S."/>
        </authorList>
    </citation>
    <scope>NUCLEOTIDE SEQUENCE [LARGE SCALE GENOMIC DNA]</scope>
    <source>
        <strain evidence="15">ATCC 35263</strain>
    </source>
</reference>
<feature type="active site" description="Nucleophile" evidence="7 9">
    <location>
        <position position="39"/>
    </location>
</feature>
<dbReference type="RefSeq" id="WP_218138207.1">
    <property type="nucleotide sequence ID" value="NZ_FNWJ01000001.1"/>
</dbReference>
<keyword evidence="15" id="KW-1185">Reference proteome</keyword>
<feature type="binding site" evidence="7 10">
    <location>
        <position position="383"/>
    </location>
    <ligand>
        <name>Mg(2+)</name>
        <dbReference type="ChEBI" id="CHEBI:18420"/>
    </ligand>
</feature>
<accession>A0A1H6FIX5</accession>
<proteinExistence type="inferred from homology"/>
<dbReference type="AlphaFoldDB" id="A0A1H6FIX5"/>
<dbReference type="PANTHER" id="PTHR11907">
    <property type="entry name" value="AMIDOPHOSPHORIBOSYLTRANSFERASE"/>
    <property type="match status" value="1"/>
</dbReference>
<name>A0A1H6FIX5_THEAL</name>
<dbReference type="InterPro" id="IPR017932">
    <property type="entry name" value="GATase_2_dom"/>
</dbReference>
<evidence type="ECO:0000256" key="3">
    <source>
        <dbReference type="ARBA" id="ARBA00022676"/>
    </source>
</evidence>
<sequence length="501" mass="54735">MVAGNLDRAARSPGARVFGRRQMGPDEQLREREGPRDECGVFGVYAPGHDVARLAYFALYALQHRGQESAGIAASDGGEITTVRDLGLVSQVFTDDKLRALVGKAAIGHVRYSTTGSPHWENAQPVWRSDHHRLALAHNGNLTNAVALHERLVAEGVSFAGTSDSEIIAALISRHPADAVSDAVAAVVPELEGAFSTVVLTTDAVIAFRDPYGLRPLALGRIGEHWCVASESCAFDIIGAELVREVEPGEMIVLGPKGLQSQRVAASPRRAFCVFEHIYFARPDSILEGVRTQVARRRMGEILWREAPVEADLVVAVPDSGNAAAVGFAKASGIPRDEGLIKNRYVARTFIEPGQELRRHGLRMKFNPLREVVNGKRLVVIDDSIVRGNTTRQIVGMLRDAGAREIHLRISSPPIRHPCHYGIDMSTREEMIAHGREPAEIARELGCDSLAYLSLEGLYEAIGGLRSEHCDACFTGEYPIADTERRKVGKYALEELPMARR</sequence>
<dbReference type="SUPFAM" id="SSF56235">
    <property type="entry name" value="N-terminal nucleophile aminohydrolases (Ntn hydrolases)"/>
    <property type="match status" value="1"/>
</dbReference>
<keyword evidence="7 10" id="KW-0460">Magnesium</keyword>
<comment type="cofactor">
    <cofactor evidence="7 11">
        <name>[4Fe-4S] cluster</name>
        <dbReference type="ChEBI" id="CHEBI:49883"/>
    </cofactor>
    <text evidence="7 11">Binds 1 [4Fe-4S] cluster per subunit.</text>
</comment>
<keyword evidence="7" id="KW-0004">4Fe-4S</keyword>
<keyword evidence="4 7" id="KW-0808">Transferase</keyword>
<evidence type="ECO:0000256" key="5">
    <source>
        <dbReference type="ARBA" id="ARBA00022755"/>
    </source>
</evidence>
<evidence type="ECO:0000256" key="10">
    <source>
        <dbReference type="PIRSR" id="PIRSR000485-2"/>
    </source>
</evidence>
<comment type="pathway">
    <text evidence="1 7 8">Purine metabolism; IMP biosynthesis via de novo pathway; N(1)-(5-phospho-D-ribosyl)glycinamide from 5-phospho-alpha-D-ribose 1-diphosphate: step 1/2.</text>
</comment>
<keyword evidence="5 7" id="KW-0658">Purine biosynthesis</keyword>
<evidence type="ECO:0000256" key="4">
    <source>
        <dbReference type="ARBA" id="ARBA00022679"/>
    </source>
</evidence>
<organism evidence="14 15">
    <name type="scientific">Thermoleophilum album</name>
    <dbReference type="NCBI Taxonomy" id="29539"/>
    <lineage>
        <taxon>Bacteria</taxon>
        <taxon>Bacillati</taxon>
        <taxon>Actinomycetota</taxon>
        <taxon>Thermoleophilia</taxon>
        <taxon>Thermoleophilales</taxon>
        <taxon>Thermoleophilaceae</taxon>
        <taxon>Thermoleophilum</taxon>
    </lineage>
</organism>
<evidence type="ECO:0000256" key="9">
    <source>
        <dbReference type="PIRSR" id="PIRSR000485-1"/>
    </source>
</evidence>
<feature type="region of interest" description="Disordered" evidence="12">
    <location>
        <begin position="1"/>
        <end position="35"/>
    </location>
</feature>
<dbReference type="STRING" id="29539.SAMN02745716_0557"/>
<dbReference type="GO" id="GO:0004044">
    <property type="term" value="F:amidophosphoribosyltransferase activity"/>
    <property type="evidence" value="ECO:0007669"/>
    <property type="project" value="UniProtKB-UniRule"/>
</dbReference>
<keyword evidence="6 7" id="KW-0315">Glutamine amidotransferase</keyword>
<dbReference type="InterPro" id="IPR029055">
    <property type="entry name" value="Ntn_hydrolases_N"/>
</dbReference>
<feature type="domain" description="Glutamine amidotransferase type-2" evidence="13">
    <location>
        <begin position="39"/>
        <end position="257"/>
    </location>
</feature>
<feature type="binding site" evidence="7 10">
    <location>
        <position position="382"/>
    </location>
    <ligand>
        <name>Mg(2+)</name>
        <dbReference type="ChEBI" id="CHEBI:18420"/>
    </ligand>
</feature>
<dbReference type="InterPro" id="IPR005854">
    <property type="entry name" value="PurF"/>
</dbReference>
<dbReference type="Gene3D" id="3.40.50.2020">
    <property type="match status" value="1"/>
</dbReference>
<feature type="binding site" evidence="7 11">
    <location>
        <position position="470"/>
    </location>
    <ligand>
        <name>[4Fe-4S] cluster</name>
        <dbReference type="ChEBI" id="CHEBI:49883"/>
    </ligand>
</feature>
<comment type="similarity">
    <text evidence="2 7 8">In the C-terminal section; belongs to the purine/pyrimidine phosphoribosyltransferase family.</text>
</comment>
<evidence type="ECO:0000256" key="1">
    <source>
        <dbReference type="ARBA" id="ARBA00005209"/>
    </source>
</evidence>
<feature type="binding site" evidence="7 11">
    <location>
        <position position="473"/>
    </location>
    <ligand>
        <name>[4Fe-4S] cluster</name>
        <dbReference type="ChEBI" id="CHEBI:49883"/>
    </ligand>
</feature>
<dbReference type="EMBL" id="FNWJ01000001">
    <property type="protein sequence ID" value="SEH10797.1"/>
    <property type="molecule type" value="Genomic_DNA"/>
</dbReference>
<feature type="compositionally biased region" description="Basic and acidic residues" evidence="12">
    <location>
        <begin position="23"/>
        <end position="35"/>
    </location>
</feature>
<dbReference type="GO" id="GO:0000287">
    <property type="term" value="F:magnesium ion binding"/>
    <property type="evidence" value="ECO:0007669"/>
    <property type="project" value="UniProtKB-UniRule"/>
</dbReference>
<evidence type="ECO:0000259" key="13">
    <source>
        <dbReference type="PROSITE" id="PS51278"/>
    </source>
</evidence>
<feature type="binding site" evidence="7 10">
    <location>
        <position position="320"/>
    </location>
    <ligand>
        <name>Mg(2+)</name>
        <dbReference type="ChEBI" id="CHEBI:18420"/>
    </ligand>
</feature>
<evidence type="ECO:0000313" key="15">
    <source>
        <dbReference type="Proteomes" id="UP000222056"/>
    </source>
</evidence>
<dbReference type="PROSITE" id="PS51278">
    <property type="entry name" value="GATASE_TYPE_2"/>
    <property type="match status" value="1"/>
</dbReference>
<evidence type="ECO:0000256" key="2">
    <source>
        <dbReference type="ARBA" id="ARBA00010138"/>
    </source>
</evidence>
<evidence type="ECO:0000313" key="14">
    <source>
        <dbReference type="EMBL" id="SEH10797.1"/>
    </source>
</evidence>
<dbReference type="GO" id="GO:0009113">
    <property type="term" value="P:purine nucleobase biosynthetic process"/>
    <property type="evidence" value="ECO:0007669"/>
    <property type="project" value="UniProtKB-UniRule"/>
</dbReference>
<evidence type="ECO:0000256" key="6">
    <source>
        <dbReference type="ARBA" id="ARBA00022962"/>
    </source>
</evidence>
<dbReference type="CDD" id="cd06223">
    <property type="entry name" value="PRTases_typeI"/>
    <property type="match status" value="1"/>
</dbReference>
<protein>
    <recommendedName>
        <fullName evidence="7">Amidophosphoribosyltransferase</fullName>
        <shortName evidence="7">ATase</shortName>
        <ecNumber evidence="7">2.4.2.14</ecNumber>
    </recommendedName>
    <alternativeName>
        <fullName evidence="7">Glutamine phosphoribosylpyrophosphate amidotransferase</fullName>
        <shortName evidence="7">GPATase</shortName>
    </alternativeName>
</protein>
<comment type="cofactor">
    <cofactor evidence="7 10">
        <name>Mg(2+)</name>
        <dbReference type="ChEBI" id="CHEBI:18420"/>
    </cofactor>
    <text evidence="7 10">Binds 1 Mg(2+) ion per subunit.</text>
</comment>
<evidence type="ECO:0000256" key="11">
    <source>
        <dbReference type="PIRSR" id="PIRSR000485-3"/>
    </source>
</evidence>
<keyword evidence="7 10" id="KW-0479">Metal-binding</keyword>
<evidence type="ECO:0000256" key="7">
    <source>
        <dbReference type="HAMAP-Rule" id="MF_01931"/>
    </source>
</evidence>
<dbReference type="Pfam" id="PF13522">
    <property type="entry name" value="GATase_6"/>
    <property type="match status" value="1"/>
</dbReference>
<dbReference type="InterPro" id="IPR029057">
    <property type="entry name" value="PRTase-like"/>
</dbReference>
<dbReference type="GO" id="GO:0006189">
    <property type="term" value="P:'de novo' IMP biosynthetic process"/>
    <property type="evidence" value="ECO:0007669"/>
    <property type="project" value="UniProtKB-UniRule"/>
</dbReference>
<keyword evidence="3 7" id="KW-0328">Glycosyltransferase</keyword>
<dbReference type="UniPathway" id="UPA00074">
    <property type="reaction ID" value="UER00124"/>
</dbReference>